<evidence type="ECO:0000313" key="1">
    <source>
        <dbReference type="EMBL" id="KPD01846.1"/>
    </source>
</evidence>
<dbReference type="EMBL" id="LGAA01000027">
    <property type="protein sequence ID" value="KPD01846.1"/>
    <property type="molecule type" value="Genomic_DNA"/>
</dbReference>
<name>A0A0N0Z7H2_9GAMM</name>
<evidence type="ECO:0000313" key="2">
    <source>
        <dbReference type="Proteomes" id="UP000053226"/>
    </source>
</evidence>
<comment type="caution">
    <text evidence="1">The sequence shown here is derived from an EMBL/GenBank/DDBJ whole genome shotgun (WGS) entry which is preliminary data.</text>
</comment>
<accession>A0A0N0Z7H2</accession>
<dbReference type="Pfam" id="PF04320">
    <property type="entry name" value="YggL_50S_bp"/>
    <property type="match status" value="1"/>
</dbReference>
<organism evidence="1 2">
    <name type="scientific">Moellerella wisconsensis ATCC 35017</name>
    <dbReference type="NCBI Taxonomy" id="1354267"/>
    <lineage>
        <taxon>Bacteria</taxon>
        <taxon>Pseudomonadati</taxon>
        <taxon>Pseudomonadota</taxon>
        <taxon>Gammaproteobacteria</taxon>
        <taxon>Enterobacterales</taxon>
        <taxon>Morganellaceae</taxon>
        <taxon>Moellerella</taxon>
    </lineage>
</organism>
<dbReference type="InterPro" id="IPR007416">
    <property type="entry name" value="YggL_50S_bp"/>
</dbReference>
<reference evidence="1 2" key="1">
    <citation type="submission" date="2015-07" db="EMBL/GenBank/DDBJ databases">
        <title>ATOL: Assembling a taxonomically balanced genome-scale reconstruction of the evolutionary history of the Enterobacteriaceae.</title>
        <authorList>
            <person name="Plunkett G.III."/>
            <person name="Neeno-Eckwall E.C."/>
            <person name="Glasner J.D."/>
            <person name="Perna N.T."/>
        </authorList>
    </citation>
    <scope>NUCLEOTIDE SEQUENCE [LARGE SCALE GENOMIC DNA]</scope>
    <source>
        <strain evidence="1 2">ATCC 35017</strain>
    </source>
</reference>
<dbReference type="GO" id="GO:0005829">
    <property type="term" value="C:cytosol"/>
    <property type="evidence" value="ECO:0007669"/>
    <property type="project" value="TreeGrafter"/>
</dbReference>
<gene>
    <name evidence="1" type="ORF">M992_2818</name>
</gene>
<dbReference type="OrthoDB" id="9114861at2"/>
<dbReference type="Proteomes" id="UP000053226">
    <property type="component" value="Unassembled WGS sequence"/>
</dbReference>
<dbReference type="NCBIfam" id="NF008685">
    <property type="entry name" value="PRK11702.1"/>
    <property type="match status" value="1"/>
</dbReference>
<dbReference type="RefSeq" id="WP_047255389.1">
    <property type="nucleotide sequence ID" value="NZ_CAWMUS010000027.1"/>
</dbReference>
<sequence>MAKQRSRRLRKKLRIDEFQELGFSVKWSFAEGTSVEEIDSVVDALILEVIEPQGLAFDASGYLSWEGLVCLQGIGKCTEEHRQSVNNWLTAKGLKDVETSELFDVWWE</sequence>
<dbReference type="PANTHER" id="PTHR38778">
    <property type="entry name" value="CYTOPLASMIC PROTEIN-RELATED"/>
    <property type="match status" value="1"/>
</dbReference>
<proteinExistence type="predicted"/>
<dbReference type="AlphaFoldDB" id="A0A0N0Z7H2"/>
<protein>
    <submittedName>
        <fullName evidence="1">YggL family protein</fullName>
    </submittedName>
</protein>
<keyword evidence="2" id="KW-1185">Reference proteome</keyword>
<dbReference type="GeneID" id="79716237"/>
<dbReference type="PANTHER" id="PTHR38778:SF1">
    <property type="entry name" value="CYTOPLASMIC PROTEIN"/>
    <property type="match status" value="1"/>
</dbReference>